<dbReference type="Proteomes" id="UP000468650">
    <property type="component" value="Unassembled WGS sequence"/>
</dbReference>
<evidence type="ECO:0000313" key="2">
    <source>
        <dbReference type="EMBL" id="KAB2809761.1"/>
    </source>
</evidence>
<dbReference type="InterPro" id="IPR005135">
    <property type="entry name" value="Endo/exonuclease/phosphatase"/>
</dbReference>
<keyword evidence="2" id="KW-0540">Nuclease</keyword>
<dbReference type="Pfam" id="PF19580">
    <property type="entry name" value="Exo_endo_phos_3"/>
    <property type="match status" value="1"/>
</dbReference>
<dbReference type="RefSeq" id="WP_151667584.1">
    <property type="nucleotide sequence ID" value="NZ_WBVO01000007.1"/>
</dbReference>
<organism evidence="2 3">
    <name type="scientific">Phaeocystidibacter luteus</name>
    <dbReference type="NCBI Taxonomy" id="911197"/>
    <lineage>
        <taxon>Bacteria</taxon>
        <taxon>Pseudomonadati</taxon>
        <taxon>Bacteroidota</taxon>
        <taxon>Flavobacteriia</taxon>
        <taxon>Flavobacteriales</taxon>
        <taxon>Phaeocystidibacteraceae</taxon>
        <taxon>Phaeocystidibacter</taxon>
    </lineage>
</organism>
<keyword evidence="2" id="KW-0255">Endonuclease</keyword>
<dbReference type="InterPro" id="IPR036691">
    <property type="entry name" value="Endo/exonu/phosph_ase_sf"/>
</dbReference>
<keyword evidence="2" id="KW-0378">Hydrolase</keyword>
<name>A0A6N6RK89_9FLAO</name>
<feature type="domain" description="Endonuclease/exonuclease/phosphatase" evidence="1">
    <location>
        <begin position="23"/>
        <end position="317"/>
    </location>
</feature>
<gene>
    <name evidence="2" type="ORF">F8C67_09390</name>
</gene>
<protein>
    <submittedName>
        <fullName evidence="2">Endonuclease</fullName>
    </submittedName>
</protein>
<comment type="caution">
    <text evidence="2">The sequence shown here is derived from an EMBL/GenBank/DDBJ whole genome shotgun (WGS) entry which is preliminary data.</text>
</comment>
<proteinExistence type="predicted"/>
<dbReference type="PANTHER" id="PTHR42834">
    <property type="entry name" value="ENDONUCLEASE/EXONUCLEASE/PHOSPHATASE FAMILY PROTEIN (AFU_ORTHOLOGUE AFUA_3G09210)"/>
    <property type="match status" value="1"/>
</dbReference>
<evidence type="ECO:0000313" key="3">
    <source>
        <dbReference type="Proteomes" id="UP000468650"/>
    </source>
</evidence>
<dbReference type="AlphaFoldDB" id="A0A6N6RK89"/>
<dbReference type="Gene3D" id="3.60.10.10">
    <property type="entry name" value="Endonuclease/exonuclease/phosphatase"/>
    <property type="match status" value="1"/>
</dbReference>
<dbReference type="EMBL" id="WBVO01000007">
    <property type="protein sequence ID" value="KAB2809761.1"/>
    <property type="molecule type" value="Genomic_DNA"/>
</dbReference>
<evidence type="ECO:0000259" key="1">
    <source>
        <dbReference type="Pfam" id="PF19580"/>
    </source>
</evidence>
<keyword evidence="3" id="KW-1185">Reference proteome</keyword>
<dbReference type="PANTHER" id="PTHR42834:SF1">
    <property type="entry name" value="ENDONUCLEASE_EXONUCLEASE_PHOSPHATASE FAMILY PROTEIN (AFU_ORTHOLOGUE AFUA_3G09210)"/>
    <property type="match status" value="1"/>
</dbReference>
<accession>A0A6N6RK89</accession>
<sequence length="321" mass="37043">MLKYIISITVLLGSSSIYSQLSMVWYNVENAFDTIDDPAKWDEEYTPQSSKEWVSWKYWSKLNRVAKVLRNSTGEEAPDIICLGEIENNGVLYDLSRRPALKKQGYRLVHYESPDLRGIDVGLLYKSEVVNAFASRAISVLLPDKKKTRDILLVSFETKEKDTIHLFLNHWPSRRGGQSTSNIKRVIASERLIKAVDSLELEFDHPNIIITGDFNDGPENESVQLLKKHGFELLMEDWSKGMGTHRHAGEWEYLDQWIVSPQLRDGTVYSVDSYIYYVEQMVRPSSKYPGIEPRRSWAGHRFVNGYSDHLPIVLKLTRRAD</sequence>
<dbReference type="SUPFAM" id="SSF56219">
    <property type="entry name" value="DNase I-like"/>
    <property type="match status" value="1"/>
</dbReference>
<reference evidence="2 3" key="1">
    <citation type="submission" date="2019-09" db="EMBL/GenBank/DDBJ databases">
        <title>Genomes of family Cryomorphaceae.</title>
        <authorList>
            <person name="Bowman J.P."/>
        </authorList>
    </citation>
    <scope>NUCLEOTIDE SEQUENCE [LARGE SCALE GENOMIC DNA]</scope>
    <source>
        <strain evidence="2 3">LMG 25704</strain>
    </source>
</reference>
<dbReference type="OrthoDB" id="9802724at2"/>
<dbReference type="GO" id="GO:0004519">
    <property type="term" value="F:endonuclease activity"/>
    <property type="evidence" value="ECO:0007669"/>
    <property type="project" value="UniProtKB-KW"/>
</dbReference>